<reference evidence="8" key="1">
    <citation type="journal article" date="2019" name="Environ. Microbiol.">
        <title>Fungal ecological strategies reflected in gene transcription - a case study of two litter decomposers.</title>
        <authorList>
            <person name="Barbi F."/>
            <person name="Kohler A."/>
            <person name="Barry K."/>
            <person name="Baskaran P."/>
            <person name="Daum C."/>
            <person name="Fauchery L."/>
            <person name="Ihrmark K."/>
            <person name="Kuo A."/>
            <person name="LaButti K."/>
            <person name="Lipzen A."/>
            <person name="Morin E."/>
            <person name="Grigoriev I.V."/>
            <person name="Henrissat B."/>
            <person name="Lindahl B."/>
            <person name="Martin F."/>
        </authorList>
    </citation>
    <scope>NUCLEOTIDE SEQUENCE</scope>
    <source>
        <strain evidence="8">JB14</strain>
    </source>
</reference>
<proteinExistence type="predicted"/>
<dbReference type="FunFam" id="1.20.1250.20:FF:000011">
    <property type="entry name" value="MFS multidrug transporter, putative"/>
    <property type="match status" value="1"/>
</dbReference>
<feature type="transmembrane region" description="Helical" evidence="6">
    <location>
        <begin position="348"/>
        <end position="368"/>
    </location>
</feature>
<dbReference type="AlphaFoldDB" id="A0A6A4GFK7"/>
<evidence type="ECO:0000259" key="7">
    <source>
        <dbReference type="PROSITE" id="PS50850"/>
    </source>
</evidence>
<feature type="domain" description="Major facilitator superfamily (MFS) profile" evidence="7">
    <location>
        <begin position="80"/>
        <end position="506"/>
    </location>
</feature>
<evidence type="ECO:0000313" key="8">
    <source>
        <dbReference type="EMBL" id="KAE9384258.1"/>
    </source>
</evidence>
<feature type="transmembrane region" description="Helical" evidence="6">
    <location>
        <begin position="235"/>
        <end position="255"/>
    </location>
</feature>
<evidence type="ECO:0000256" key="6">
    <source>
        <dbReference type="SAM" id="Phobius"/>
    </source>
</evidence>
<name>A0A6A4GFK7_9AGAR</name>
<dbReference type="Proteomes" id="UP000799118">
    <property type="component" value="Unassembled WGS sequence"/>
</dbReference>
<dbReference type="PRINTS" id="PR01036">
    <property type="entry name" value="TCRTETB"/>
</dbReference>
<dbReference type="SUPFAM" id="SSF103473">
    <property type="entry name" value="MFS general substrate transporter"/>
    <property type="match status" value="1"/>
</dbReference>
<sequence length="549" mass="58937">MPNDEKEEVGVVATEQVEAAGVSNSIAPSVHSSTTVQPGGCGESAIPADKKEEEIENLQDDWEDDPANARNWSVKKKWVCVAIVSLYTFVSPLSSSMLAPGLPDIAIKYGVTSSTVVSLMLSIFLLSFALGPLVLAPLSEMYGRTWVLHFGTIFSLAFNLGCAFAPTSQSFIAFRFLSGLSGSAPIACGGGSIGDLFSENDRASAMAIYSLGPLIGPAIGPVAGGFIAQSIGPKYVFIIIAGLCGLSLVVGIPLLKETYAPIIRLRRARAEGNVEEAKHFHGPMSELSKWQYLWLNLARPAILLTRSFICFILSLYMAFMYGIYYLMFTTFPELFSDVYGFDTGIGGLVYLGLGVGFLLATVFGSQTADQIYHYLASKNGGKGKPEMRIPALAFGSLFVPIGLFWYGWSAEAKIHWIMPIIGSGIFGFGMMTTFLPIQLYLVDAFQYAASALAASSVMRSMFGFAFPLFGEQMYAALGNGGGNSLLGGLAIVLGIPFPIWIYYKGEGMRARSSLSRMKVTCSTSLSLYSASLAITLLLIMCFYILGSAA</sequence>
<feature type="transmembrane region" description="Helical" evidence="6">
    <location>
        <begin position="206"/>
        <end position="229"/>
    </location>
</feature>
<dbReference type="PROSITE" id="PS50850">
    <property type="entry name" value="MFS"/>
    <property type="match status" value="1"/>
</dbReference>
<evidence type="ECO:0000256" key="1">
    <source>
        <dbReference type="ARBA" id="ARBA00004141"/>
    </source>
</evidence>
<evidence type="ECO:0000256" key="2">
    <source>
        <dbReference type="ARBA" id="ARBA00022692"/>
    </source>
</evidence>
<keyword evidence="9" id="KW-1185">Reference proteome</keyword>
<dbReference type="GO" id="GO:0022857">
    <property type="term" value="F:transmembrane transporter activity"/>
    <property type="evidence" value="ECO:0007669"/>
    <property type="project" value="InterPro"/>
</dbReference>
<feature type="transmembrane region" description="Helical" evidence="6">
    <location>
        <begin position="389"/>
        <end position="408"/>
    </location>
</feature>
<keyword evidence="4 6" id="KW-0472">Membrane</keyword>
<feature type="transmembrane region" description="Helical" evidence="6">
    <location>
        <begin position="78"/>
        <end position="99"/>
    </location>
</feature>
<feature type="transmembrane region" description="Helical" evidence="6">
    <location>
        <begin position="414"/>
        <end position="435"/>
    </location>
</feature>
<dbReference type="InterPro" id="IPR020846">
    <property type="entry name" value="MFS_dom"/>
</dbReference>
<feature type="transmembrane region" description="Helical" evidence="6">
    <location>
        <begin position="146"/>
        <end position="166"/>
    </location>
</feature>
<comment type="subcellular location">
    <subcellularLocation>
        <location evidence="1">Membrane</location>
        <topology evidence="1">Multi-pass membrane protein</topology>
    </subcellularLocation>
</comment>
<feature type="transmembrane region" description="Helical" evidence="6">
    <location>
        <begin position="119"/>
        <end position="139"/>
    </location>
</feature>
<dbReference type="EMBL" id="ML770182">
    <property type="protein sequence ID" value="KAE9384258.1"/>
    <property type="molecule type" value="Genomic_DNA"/>
</dbReference>
<keyword evidence="2 6" id="KW-0812">Transmembrane</keyword>
<gene>
    <name evidence="8" type="ORF">BT96DRAFT_868886</name>
</gene>
<protein>
    <submittedName>
        <fullName evidence="8">MFS general substrate transporter</fullName>
    </submittedName>
</protein>
<evidence type="ECO:0000256" key="5">
    <source>
        <dbReference type="SAM" id="MobiDB-lite"/>
    </source>
</evidence>
<evidence type="ECO:0000256" key="4">
    <source>
        <dbReference type="ARBA" id="ARBA00023136"/>
    </source>
</evidence>
<feature type="transmembrane region" description="Helical" evidence="6">
    <location>
        <begin position="447"/>
        <end position="469"/>
    </location>
</feature>
<dbReference type="PANTHER" id="PTHR23502">
    <property type="entry name" value="MAJOR FACILITATOR SUPERFAMILY"/>
    <property type="match status" value="1"/>
</dbReference>
<keyword evidence="3 6" id="KW-1133">Transmembrane helix</keyword>
<dbReference type="InterPro" id="IPR011701">
    <property type="entry name" value="MFS"/>
</dbReference>
<feature type="transmembrane region" description="Helical" evidence="6">
    <location>
        <begin position="481"/>
        <end position="503"/>
    </location>
</feature>
<feature type="compositionally biased region" description="Polar residues" evidence="5">
    <location>
        <begin position="28"/>
        <end position="37"/>
    </location>
</feature>
<dbReference type="Pfam" id="PF07690">
    <property type="entry name" value="MFS_1"/>
    <property type="match status" value="1"/>
</dbReference>
<evidence type="ECO:0000313" key="9">
    <source>
        <dbReference type="Proteomes" id="UP000799118"/>
    </source>
</evidence>
<feature type="transmembrane region" description="Helical" evidence="6">
    <location>
        <begin position="524"/>
        <end position="545"/>
    </location>
</feature>
<feature type="transmembrane region" description="Helical" evidence="6">
    <location>
        <begin position="308"/>
        <end position="328"/>
    </location>
</feature>
<organism evidence="8 9">
    <name type="scientific">Gymnopus androsaceus JB14</name>
    <dbReference type="NCBI Taxonomy" id="1447944"/>
    <lineage>
        <taxon>Eukaryota</taxon>
        <taxon>Fungi</taxon>
        <taxon>Dikarya</taxon>
        <taxon>Basidiomycota</taxon>
        <taxon>Agaricomycotina</taxon>
        <taxon>Agaricomycetes</taxon>
        <taxon>Agaricomycetidae</taxon>
        <taxon>Agaricales</taxon>
        <taxon>Marasmiineae</taxon>
        <taxon>Omphalotaceae</taxon>
        <taxon>Gymnopus</taxon>
    </lineage>
</organism>
<dbReference type="Gene3D" id="1.20.1250.20">
    <property type="entry name" value="MFS general substrate transporter like domains"/>
    <property type="match status" value="1"/>
</dbReference>
<feature type="transmembrane region" description="Helical" evidence="6">
    <location>
        <begin position="172"/>
        <end position="194"/>
    </location>
</feature>
<dbReference type="PANTHER" id="PTHR23502:SF60">
    <property type="entry name" value="MAJOR FACILITATOR SUPERFAMILY (MFS) PROFILE DOMAIN-CONTAINING PROTEIN-RELATED"/>
    <property type="match status" value="1"/>
</dbReference>
<accession>A0A6A4GFK7</accession>
<dbReference type="InterPro" id="IPR036259">
    <property type="entry name" value="MFS_trans_sf"/>
</dbReference>
<dbReference type="CDD" id="cd17323">
    <property type="entry name" value="MFS_Tpo1_MDR_like"/>
    <property type="match status" value="1"/>
</dbReference>
<dbReference type="OrthoDB" id="6770063at2759"/>
<dbReference type="GO" id="GO:0005886">
    <property type="term" value="C:plasma membrane"/>
    <property type="evidence" value="ECO:0007669"/>
    <property type="project" value="TreeGrafter"/>
</dbReference>
<feature type="compositionally biased region" description="Acidic residues" evidence="5">
    <location>
        <begin position="54"/>
        <end position="64"/>
    </location>
</feature>
<evidence type="ECO:0000256" key="3">
    <source>
        <dbReference type="ARBA" id="ARBA00022989"/>
    </source>
</evidence>
<feature type="region of interest" description="Disordered" evidence="5">
    <location>
        <begin position="28"/>
        <end position="64"/>
    </location>
</feature>